<feature type="region of interest" description="Disordered" evidence="6">
    <location>
        <begin position="666"/>
        <end position="715"/>
    </location>
</feature>
<dbReference type="eggNOG" id="KOG0132">
    <property type="taxonomic scope" value="Eukaryota"/>
</dbReference>
<dbReference type="SUPFAM" id="SSF48464">
    <property type="entry name" value="ENTH/VHS domain"/>
    <property type="match status" value="1"/>
</dbReference>
<feature type="compositionally biased region" description="Polar residues" evidence="6">
    <location>
        <begin position="224"/>
        <end position="236"/>
    </location>
</feature>
<evidence type="ECO:0000313" key="10">
    <source>
        <dbReference type="Proteomes" id="UP000016933"/>
    </source>
</evidence>
<proteinExistence type="predicted"/>
<dbReference type="Gene3D" id="3.30.70.330">
    <property type="match status" value="1"/>
</dbReference>
<sequence>MATSTVNDLDGLLSSLNQLKPPGASKNKIATITQICVNNIQAESTIVQTFYRALKKAPATHKLGALYVIDSVIRQWIDAAKKNGQNLHIEGRGEMGSYPAAVKRVTELMPALFDDIMKGIPEDQKPKLANMITIWERGSTFPAHLIAEFKAKLSGAPLQTAPAPALPASEPALPAVNGSAVSASAQRPSTEKFMAPIPTRPVQTPIGHPPAHLYQQGLLFAPQGASQPSQTQLNGHGQQSAQAPPQPQGPQPLQLPGAELNSIMAALQKGVPPLAPTPTFPPTSQLAALPPGFPAGLPPQLAALFSQQTLGQQATSVQAPVPPMYGFPPTPAPQVPSPSFQQPPLPHFPGYPPQPPPSIPHAFPVAPPPAQRAPAPAVDPLAQLRGLLPDNILNDHQKLIPALQLLQDLQKDGIPPDKWGPVLKAFEEQYQPPAPAYAAQGDHGGIGRGRSRSPERGGRGGRGSPVYGSYDAASRQKDDGRGGNQRGRYRQRSPMRNSPGPGSYAMNGRPMQPKYIGHDSSLPPDNIKVLSRTLFVGGANGTQQEIQDVFERYGRVQTCIANRDKRHAFVKMTTRNHALAAKAGMEEMQTRNDREVMAIARQTKWGVGFGPRECCDYQRGESIIPIHKLTEADLKWLHTAEYGGTGGRSLEGGMVLEEPDIEIGAGVSSKAMSKRVGPENNAPAKRQREDGGGGGGRRHGKKHHGGGGGAGGGDQGYGGYSGVTGGGLPAMEPYAYVARPEPVAVATPPAVPGFGFSFLPQNR</sequence>
<keyword evidence="2" id="KW-0597">Phosphoprotein</keyword>
<evidence type="ECO:0000256" key="1">
    <source>
        <dbReference type="ARBA" id="ARBA00004123"/>
    </source>
</evidence>
<dbReference type="AlphaFoldDB" id="N1PVR1"/>
<accession>N1PVR1</accession>
<dbReference type="GO" id="GO:0032991">
    <property type="term" value="C:protein-containing complex"/>
    <property type="evidence" value="ECO:0007669"/>
    <property type="project" value="UniProtKB-ARBA"/>
</dbReference>
<dbReference type="GO" id="GO:0005634">
    <property type="term" value="C:nucleus"/>
    <property type="evidence" value="ECO:0007669"/>
    <property type="project" value="UniProtKB-SubCell"/>
</dbReference>
<dbReference type="FunFam" id="3.30.70.330:FF:000397">
    <property type="entry name" value="RNA binding protein Nrd1"/>
    <property type="match status" value="1"/>
</dbReference>
<keyword evidence="3 5" id="KW-0694">RNA-binding</keyword>
<dbReference type="FunFam" id="1.25.40.90:FF:000026">
    <property type="entry name" value="RNA binding protein Nrd1"/>
    <property type="match status" value="1"/>
</dbReference>
<evidence type="ECO:0000313" key="9">
    <source>
        <dbReference type="EMBL" id="EME47566.1"/>
    </source>
</evidence>
<evidence type="ECO:0000256" key="4">
    <source>
        <dbReference type="ARBA" id="ARBA00023242"/>
    </source>
</evidence>
<evidence type="ECO:0000256" key="3">
    <source>
        <dbReference type="ARBA" id="ARBA00022884"/>
    </source>
</evidence>
<dbReference type="InterPro" id="IPR048892">
    <property type="entry name" value="Nrd1_Seb1_dom2"/>
</dbReference>
<evidence type="ECO:0000256" key="6">
    <source>
        <dbReference type="SAM" id="MobiDB-lite"/>
    </source>
</evidence>
<dbReference type="GO" id="GO:0031126">
    <property type="term" value="P:sno(s)RNA 3'-end processing"/>
    <property type="evidence" value="ECO:0007669"/>
    <property type="project" value="UniProtKB-ARBA"/>
</dbReference>
<keyword evidence="4" id="KW-0539">Nucleus</keyword>
<dbReference type="GO" id="GO:0010629">
    <property type="term" value="P:negative regulation of gene expression"/>
    <property type="evidence" value="ECO:0007669"/>
    <property type="project" value="UniProtKB-ARBA"/>
</dbReference>
<feature type="compositionally biased region" description="Gly residues" evidence="6">
    <location>
        <begin position="706"/>
        <end position="715"/>
    </location>
</feature>
<feature type="region of interest" description="Disordered" evidence="6">
    <location>
        <begin position="224"/>
        <end position="256"/>
    </location>
</feature>
<dbReference type="GO" id="GO:0006369">
    <property type="term" value="P:termination of RNA polymerase II transcription"/>
    <property type="evidence" value="ECO:0007669"/>
    <property type="project" value="UniProtKB-ARBA"/>
</dbReference>
<protein>
    <recommendedName>
        <fullName evidence="11">CID domain-containing protein</fullName>
    </recommendedName>
</protein>
<evidence type="ECO:0000256" key="2">
    <source>
        <dbReference type="ARBA" id="ARBA00022553"/>
    </source>
</evidence>
<feature type="domain" description="CID" evidence="8">
    <location>
        <begin position="1"/>
        <end position="157"/>
    </location>
</feature>
<dbReference type="InterPro" id="IPR012677">
    <property type="entry name" value="Nucleotide-bd_a/b_plait_sf"/>
</dbReference>
<organism evidence="9 10">
    <name type="scientific">Dothistroma septosporum (strain NZE10 / CBS 128990)</name>
    <name type="common">Red band needle blight fungus</name>
    <name type="synonym">Mycosphaerella pini</name>
    <dbReference type="NCBI Taxonomy" id="675120"/>
    <lineage>
        <taxon>Eukaryota</taxon>
        <taxon>Fungi</taxon>
        <taxon>Dikarya</taxon>
        <taxon>Ascomycota</taxon>
        <taxon>Pezizomycotina</taxon>
        <taxon>Dothideomycetes</taxon>
        <taxon>Dothideomycetidae</taxon>
        <taxon>Mycosphaerellales</taxon>
        <taxon>Mycosphaerellaceae</taxon>
        <taxon>Dothistroma</taxon>
    </lineage>
</organism>
<feature type="domain" description="RRM" evidence="7">
    <location>
        <begin position="532"/>
        <end position="603"/>
    </location>
</feature>
<reference evidence="10" key="1">
    <citation type="journal article" date="2012" name="PLoS Genet.">
        <title>The genomes of the fungal plant pathogens Cladosporium fulvum and Dothistroma septosporum reveal adaptation to different hosts and lifestyles but also signatures of common ancestry.</title>
        <authorList>
            <person name="de Wit P.J.G.M."/>
            <person name="van der Burgt A."/>
            <person name="Oekmen B."/>
            <person name="Stergiopoulos I."/>
            <person name="Abd-Elsalam K.A."/>
            <person name="Aerts A.L."/>
            <person name="Bahkali A.H."/>
            <person name="Beenen H.G."/>
            <person name="Chettri P."/>
            <person name="Cox M.P."/>
            <person name="Datema E."/>
            <person name="de Vries R.P."/>
            <person name="Dhillon B."/>
            <person name="Ganley A.R."/>
            <person name="Griffiths S.A."/>
            <person name="Guo Y."/>
            <person name="Hamelin R.C."/>
            <person name="Henrissat B."/>
            <person name="Kabir M.S."/>
            <person name="Jashni M.K."/>
            <person name="Kema G."/>
            <person name="Klaubauf S."/>
            <person name="Lapidus A."/>
            <person name="Levasseur A."/>
            <person name="Lindquist E."/>
            <person name="Mehrabi R."/>
            <person name="Ohm R.A."/>
            <person name="Owen T.J."/>
            <person name="Salamov A."/>
            <person name="Schwelm A."/>
            <person name="Schijlen E."/>
            <person name="Sun H."/>
            <person name="van den Burg H.A."/>
            <person name="van Ham R.C.H.J."/>
            <person name="Zhang S."/>
            <person name="Goodwin S.B."/>
            <person name="Grigoriev I.V."/>
            <person name="Collemare J."/>
            <person name="Bradshaw R.E."/>
        </authorList>
    </citation>
    <scope>NUCLEOTIDE SEQUENCE [LARGE SCALE GENOMIC DNA]</scope>
    <source>
        <strain evidence="10">NZE10 / CBS 128990</strain>
    </source>
</reference>
<dbReference type="InterPro" id="IPR000504">
    <property type="entry name" value="RRM_dom"/>
</dbReference>
<feature type="compositionally biased region" description="Basic residues" evidence="6">
    <location>
        <begin position="696"/>
        <end position="705"/>
    </location>
</feature>
<dbReference type="PROSITE" id="PS50102">
    <property type="entry name" value="RRM"/>
    <property type="match status" value="1"/>
</dbReference>
<gene>
    <name evidence="9" type="ORF">DOTSEDRAFT_50941</name>
</gene>
<dbReference type="PROSITE" id="PS51391">
    <property type="entry name" value="CID"/>
    <property type="match status" value="1"/>
</dbReference>
<dbReference type="SMART" id="SM00582">
    <property type="entry name" value="RPR"/>
    <property type="match status" value="1"/>
</dbReference>
<comment type="subcellular location">
    <subcellularLocation>
        <location evidence="1">Nucleus</location>
    </subcellularLocation>
</comment>
<dbReference type="SUPFAM" id="SSF54928">
    <property type="entry name" value="RNA-binding domain, RBD"/>
    <property type="match status" value="1"/>
</dbReference>
<dbReference type="SMART" id="SM00360">
    <property type="entry name" value="RRM"/>
    <property type="match status" value="1"/>
</dbReference>
<dbReference type="Pfam" id="PF04818">
    <property type="entry name" value="CID"/>
    <property type="match status" value="1"/>
</dbReference>
<evidence type="ECO:0000259" key="7">
    <source>
        <dbReference type="PROSITE" id="PS50102"/>
    </source>
</evidence>
<dbReference type="Pfam" id="PF00076">
    <property type="entry name" value="RRM_1"/>
    <property type="match status" value="1"/>
</dbReference>
<dbReference type="InterPro" id="IPR035979">
    <property type="entry name" value="RBD_domain_sf"/>
</dbReference>
<dbReference type="Proteomes" id="UP000016933">
    <property type="component" value="Unassembled WGS sequence"/>
</dbReference>
<dbReference type="Gene3D" id="1.25.40.90">
    <property type="match status" value="1"/>
</dbReference>
<dbReference type="InterPro" id="IPR006569">
    <property type="entry name" value="CID_dom"/>
</dbReference>
<evidence type="ECO:0000259" key="8">
    <source>
        <dbReference type="PROSITE" id="PS51391"/>
    </source>
</evidence>
<dbReference type="GO" id="GO:0003723">
    <property type="term" value="F:RNA binding"/>
    <property type="evidence" value="ECO:0007669"/>
    <property type="project" value="UniProtKB-UniRule"/>
</dbReference>
<dbReference type="CDD" id="cd16984">
    <property type="entry name" value="CID_Nrd1_like"/>
    <property type="match status" value="1"/>
</dbReference>
<dbReference type="STRING" id="675120.N1PVR1"/>
<dbReference type="InterPro" id="IPR008942">
    <property type="entry name" value="ENTH_VHS"/>
</dbReference>
<dbReference type="EMBL" id="KB446536">
    <property type="protein sequence ID" value="EME47566.1"/>
    <property type="molecule type" value="Genomic_DNA"/>
</dbReference>
<dbReference type="OrthoDB" id="79367at2759"/>
<evidence type="ECO:0008006" key="11">
    <source>
        <dbReference type="Google" id="ProtNLM"/>
    </source>
</evidence>
<dbReference type="Pfam" id="PF21380">
    <property type="entry name" value="Nrd1-Seb1_dom2"/>
    <property type="match status" value="1"/>
</dbReference>
<dbReference type="GO" id="GO:0031124">
    <property type="term" value="P:mRNA 3'-end processing"/>
    <property type="evidence" value="ECO:0007669"/>
    <property type="project" value="UniProtKB-ARBA"/>
</dbReference>
<reference evidence="9 10" key="2">
    <citation type="journal article" date="2012" name="PLoS Pathog.">
        <title>Diverse lifestyles and strategies of plant pathogenesis encoded in the genomes of eighteen Dothideomycetes fungi.</title>
        <authorList>
            <person name="Ohm R.A."/>
            <person name="Feau N."/>
            <person name="Henrissat B."/>
            <person name="Schoch C.L."/>
            <person name="Horwitz B.A."/>
            <person name="Barry K.W."/>
            <person name="Condon B.J."/>
            <person name="Copeland A.C."/>
            <person name="Dhillon B."/>
            <person name="Glaser F."/>
            <person name="Hesse C.N."/>
            <person name="Kosti I."/>
            <person name="LaButti K."/>
            <person name="Lindquist E.A."/>
            <person name="Lucas S."/>
            <person name="Salamov A.A."/>
            <person name="Bradshaw R.E."/>
            <person name="Ciuffetti L."/>
            <person name="Hamelin R.C."/>
            <person name="Kema G.H.J."/>
            <person name="Lawrence C."/>
            <person name="Scott J.A."/>
            <person name="Spatafora J.W."/>
            <person name="Turgeon B.G."/>
            <person name="de Wit P.J.G.M."/>
            <person name="Zhong S."/>
            <person name="Goodwin S.B."/>
            <person name="Grigoriev I.V."/>
        </authorList>
    </citation>
    <scope>NUCLEOTIDE SEQUENCE [LARGE SCALE GENOMIC DNA]</scope>
    <source>
        <strain evidence="10">NZE10 / CBS 128990</strain>
    </source>
</reference>
<keyword evidence="10" id="KW-1185">Reference proteome</keyword>
<feature type="region of interest" description="Disordered" evidence="6">
    <location>
        <begin position="435"/>
        <end position="522"/>
    </location>
</feature>
<dbReference type="OMA" id="GIVQTCI"/>
<name>N1PVR1_DOTSN</name>
<dbReference type="HOGENOM" id="CLU_016577_0_0_1"/>
<evidence type="ECO:0000256" key="5">
    <source>
        <dbReference type="PROSITE-ProRule" id="PRU00176"/>
    </source>
</evidence>